<dbReference type="InterPro" id="IPR018868">
    <property type="entry name" value="BAD"/>
</dbReference>
<protein>
    <submittedName>
        <fullName evidence="2">Uncharacterized protein</fullName>
    </submittedName>
</protein>
<accession>A0AAY3ZWL1</accession>
<feature type="compositionally biased region" description="Basic and acidic residues" evidence="1">
    <location>
        <begin position="16"/>
        <end position="25"/>
    </location>
</feature>
<evidence type="ECO:0000313" key="3">
    <source>
        <dbReference type="Proteomes" id="UP000694580"/>
    </source>
</evidence>
<dbReference type="GeneTree" id="ENSGT00940000167292"/>
<reference evidence="2" key="3">
    <citation type="submission" date="2025-09" db="UniProtKB">
        <authorList>
            <consortium name="Ensembl"/>
        </authorList>
    </citation>
    <scope>IDENTIFICATION</scope>
</reference>
<reference evidence="2 3" key="1">
    <citation type="submission" date="2020-06" db="EMBL/GenBank/DDBJ databases">
        <authorList>
            <consortium name="Wellcome Sanger Institute Data Sharing"/>
        </authorList>
    </citation>
    <scope>NUCLEOTIDE SEQUENCE [LARGE SCALE GENOMIC DNA]</scope>
</reference>
<dbReference type="Ensembl" id="ENSDCDT00010001566.1">
    <property type="protein sequence ID" value="ENSDCDP00010001498.1"/>
    <property type="gene ID" value="ENSDCDG00010000783.1"/>
</dbReference>
<feature type="region of interest" description="Disordered" evidence="1">
    <location>
        <begin position="1"/>
        <end position="79"/>
    </location>
</feature>
<sequence length="146" mass="16060">MAHMFISDSGSDSDVGDTKRPDASRGSRSSEVPRKRQRVYSENNAPCKSEADFQEFGSTEDELLAADSGPFRSRSHSAPPALWAARKYGQQLRRMSDEFDMKRVLSAGTAKQMRTSSSWLGILWSHKESEGEANSGLKATGARTAK</sequence>
<evidence type="ECO:0000256" key="1">
    <source>
        <dbReference type="SAM" id="MobiDB-lite"/>
    </source>
</evidence>
<organism evidence="2 3">
    <name type="scientific">Denticeps clupeoides</name>
    <name type="common">denticle herring</name>
    <dbReference type="NCBI Taxonomy" id="299321"/>
    <lineage>
        <taxon>Eukaryota</taxon>
        <taxon>Metazoa</taxon>
        <taxon>Chordata</taxon>
        <taxon>Craniata</taxon>
        <taxon>Vertebrata</taxon>
        <taxon>Euteleostomi</taxon>
        <taxon>Actinopterygii</taxon>
        <taxon>Neopterygii</taxon>
        <taxon>Teleostei</taxon>
        <taxon>Clupei</taxon>
        <taxon>Clupeiformes</taxon>
        <taxon>Denticipitoidei</taxon>
        <taxon>Denticipitidae</taxon>
        <taxon>Denticeps</taxon>
    </lineage>
</organism>
<keyword evidence="3" id="KW-1185">Reference proteome</keyword>
<evidence type="ECO:0000313" key="2">
    <source>
        <dbReference type="Ensembl" id="ENSDCDP00010001498.1"/>
    </source>
</evidence>
<reference evidence="2" key="2">
    <citation type="submission" date="2025-08" db="UniProtKB">
        <authorList>
            <consortium name="Ensembl"/>
        </authorList>
    </citation>
    <scope>IDENTIFICATION</scope>
</reference>
<dbReference type="Proteomes" id="UP000694580">
    <property type="component" value="Chromosome 1"/>
</dbReference>
<name>A0AAY3ZWL1_9TELE</name>
<dbReference type="GO" id="GO:0006915">
    <property type="term" value="P:apoptotic process"/>
    <property type="evidence" value="ECO:0007669"/>
    <property type="project" value="InterPro"/>
</dbReference>
<proteinExistence type="predicted"/>
<dbReference type="Pfam" id="PF10514">
    <property type="entry name" value="Bcl-2_BAD"/>
    <property type="match status" value="1"/>
</dbReference>
<dbReference type="PANTHER" id="PTHR28540">
    <property type="entry name" value="BCL2-ASSOCIATED AGONIST OF CELL DEATH"/>
    <property type="match status" value="1"/>
</dbReference>
<dbReference type="PANTHER" id="PTHR28540:SF1">
    <property type="entry name" value="BCL2-ASSOCIATED AGONIST OF CELL DEATH"/>
    <property type="match status" value="1"/>
</dbReference>
<dbReference type="AlphaFoldDB" id="A0AAY3ZWL1"/>